<comment type="subcellular location">
    <subcellularLocation>
        <location evidence="1">Endomembrane system</location>
        <topology evidence="1">Multi-pass membrane protein</topology>
    </subcellularLocation>
</comment>
<dbReference type="GO" id="GO:0005737">
    <property type="term" value="C:cytoplasm"/>
    <property type="evidence" value="ECO:0007669"/>
    <property type="project" value="UniProtKB-ARBA"/>
</dbReference>
<dbReference type="GO" id="GO:0019755">
    <property type="term" value="P:one-carbon compound transport"/>
    <property type="evidence" value="ECO:0007669"/>
    <property type="project" value="UniProtKB-ARBA"/>
</dbReference>
<evidence type="ECO:0000256" key="2">
    <source>
        <dbReference type="ARBA" id="ARBA00022448"/>
    </source>
</evidence>
<dbReference type="PRINTS" id="PR00783">
    <property type="entry name" value="MINTRINSICP"/>
</dbReference>
<evidence type="ECO:0000256" key="4">
    <source>
        <dbReference type="ARBA" id="ARBA00022737"/>
    </source>
</evidence>
<comment type="caution">
    <text evidence="9">The sequence shown here is derived from an EMBL/GenBank/DDBJ whole genome shotgun (WGS) entry which is preliminary data.</text>
</comment>
<dbReference type="EMBL" id="BEGY01000324">
    <property type="protein sequence ID" value="GAX86483.1"/>
    <property type="molecule type" value="Genomic_DNA"/>
</dbReference>
<dbReference type="GO" id="GO:0012505">
    <property type="term" value="C:endomembrane system"/>
    <property type="evidence" value="ECO:0007669"/>
    <property type="project" value="UniProtKB-SubCell"/>
</dbReference>
<name>A0A250XTY3_9CHLO</name>
<dbReference type="OrthoDB" id="3222at2759"/>
<keyword evidence="4" id="KW-0677">Repeat</keyword>
<dbReference type="InterPro" id="IPR000425">
    <property type="entry name" value="MIP"/>
</dbReference>
<dbReference type="Pfam" id="PF00230">
    <property type="entry name" value="MIP"/>
    <property type="match status" value="1"/>
</dbReference>
<dbReference type="PANTHER" id="PTHR45665">
    <property type="entry name" value="AQUAPORIN-8"/>
    <property type="match status" value="1"/>
</dbReference>
<protein>
    <recommendedName>
        <fullName evidence="11">Aquaporin</fullName>
    </recommendedName>
</protein>
<dbReference type="PROSITE" id="PS00221">
    <property type="entry name" value="MIP"/>
    <property type="match status" value="1"/>
</dbReference>
<evidence type="ECO:0000256" key="1">
    <source>
        <dbReference type="ARBA" id="ARBA00004127"/>
    </source>
</evidence>
<feature type="transmembrane region" description="Helical" evidence="8">
    <location>
        <begin position="50"/>
        <end position="71"/>
    </location>
</feature>
<reference evidence="9 10" key="1">
    <citation type="submission" date="2017-08" db="EMBL/GenBank/DDBJ databases">
        <title>Acidophilic green algal genome provides insights into adaptation to an acidic environment.</title>
        <authorList>
            <person name="Hirooka S."/>
            <person name="Hirose Y."/>
            <person name="Kanesaki Y."/>
            <person name="Higuchi S."/>
            <person name="Fujiwara T."/>
            <person name="Onuma R."/>
            <person name="Era A."/>
            <person name="Ohbayashi R."/>
            <person name="Uzuka A."/>
            <person name="Nozaki H."/>
            <person name="Yoshikawa H."/>
            <person name="Miyagishima S.Y."/>
        </authorList>
    </citation>
    <scope>NUCLEOTIDE SEQUENCE [LARGE SCALE GENOMIC DNA]</scope>
    <source>
        <strain evidence="9 10">NIES-2499</strain>
    </source>
</reference>
<evidence type="ECO:0000256" key="8">
    <source>
        <dbReference type="SAM" id="Phobius"/>
    </source>
</evidence>
<dbReference type="Proteomes" id="UP000232323">
    <property type="component" value="Unassembled WGS sequence"/>
</dbReference>
<evidence type="ECO:0008006" key="11">
    <source>
        <dbReference type="Google" id="ProtNLM"/>
    </source>
</evidence>
<feature type="transmembrane region" description="Helical" evidence="8">
    <location>
        <begin position="12"/>
        <end position="30"/>
    </location>
</feature>
<dbReference type="InterPro" id="IPR022357">
    <property type="entry name" value="MIP_CS"/>
</dbReference>
<dbReference type="SUPFAM" id="SSF81338">
    <property type="entry name" value="Aquaporin-like"/>
    <property type="match status" value="1"/>
</dbReference>
<accession>A0A250XTY3</accession>
<gene>
    <name evidence="9" type="ORF">CEUSTIGMA_g13892.t1</name>
</gene>
<dbReference type="InterPro" id="IPR023271">
    <property type="entry name" value="Aquaporin-like"/>
</dbReference>
<keyword evidence="10" id="KW-1185">Reference proteome</keyword>
<keyword evidence="3 7" id="KW-0812">Transmembrane</keyword>
<dbReference type="AlphaFoldDB" id="A0A250XTY3"/>
<evidence type="ECO:0000256" key="5">
    <source>
        <dbReference type="ARBA" id="ARBA00022989"/>
    </source>
</evidence>
<comment type="similarity">
    <text evidence="7">Belongs to the MIP/aquaporin (TC 1.A.8) family.</text>
</comment>
<evidence type="ECO:0000313" key="10">
    <source>
        <dbReference type="Proteomes" id="UP000232323"/>
    </source>
</evidence>
<evidence type="ECO:0000256" key="3">
    <source>
        <dbReference type="ARBA" id="ARBA00022692"/>
    </source>
</evidence>
<dbReference type="Gene3D" id="1.20.1080.10">
    <property type="entry name" value="Glycerol uptake facilitator protein"/>
    <property type="match status" value="1"/>
</dbReference>
<evidence type="ECO:0000256" key="6">
    <source>
        <dbReference type="ARBA" id="ARBA00023136"/>
    </source>
</evidence>
<keyword evidence="5 8" id="KW-1133">Transmembrane helix</keyword>
<dbReference type="InterPro" id="IPR034294">
    <property type="entry name" value="Aquaporin_transptr"/>
</dbReference>
<keyword evidence="6 8" id="KW-0472">Membrane</keyword>
<evidence type="ECO:0000313" key="9">
    <source>
        <dbReference type="EMBL" id="GAX86483.1"/>
    </source>
</evidence>
<dbReference type="GO" id="GO:0015250">
    <property type="term" value="F:water channel activity"/>
    <property type="evidence" value="ECO:0007669"/>
    <property type="project" value="UniProtKB-ARBA"/>
</dbReference>
<evidence type="ECO:0000256" key="7">
    <source>
        <dbReference type="RuleBase" id="RU000477"/>
    </source>
</evidence>
<proteinExistence type="inferred from homology"/>
<organism evidence="9 10">
    <name type="scientific">Chlamydomonas eustigma</name>
    <dbReference type="NCBI Taxonomy" id="1157962"/>
    <lineage>
        <taxon>Eukaryota</taxon>
        <taxon>Viridiplantae</taxon>
        <taxon>Chlorophyta</taxon>
        <taxon>core chlorophytes</taxon>
        <taxon>Chlorophyceae</taxon>
        <taxon>CS clade</taxon>
        <taxon>Chlamydomonadales</taxon>
        <taxon>Chlamydomonadaceae</taxon>
        <taxon>Chlamydomonas</taxon>
    </lineage>
</organism>
<dbReference type="STRING" id="1157962.A0A250XTY3"/>
<dbReference type="PANTHER" id="PTHR45665:SF9">
    <property type="entry name" value="AQUAPORIN-8"/>
    <property type="match status" value="1"/>
</dbReference>
<sequence>MGSVSPTIATNSAALAVFVYFTAKLSGGHLNPALTLAFGLLGYVNPFEVIIYWFVQISGSIFGAVLIGSLVPGIWDKGSLSSDLAGCFEPSTASSAAASWTGGVLNPARVIASSIVFGSTNSGLTVTNAIYYVGGELLAAVCVKIAVAPWYGISGGSPETPEGSLFSDSRSIPEAA</sequence>
<keyword evidence="2 7" id="KW-0813">Transport</keyword>
<dbReference type="GO" id="GO:0016020">
    <property type="term" value="C:membrane"/>
    <property type="evidence" value="ECO:0007669"/>
    <property type="project" value="InterPro"/>
</dbReference>